<feature type="domain" description="NmrA-like" evidence="3">
    <location>
        <begin position="5"/>
        <end position="285"/>
    </location>
</feature>
<dbReference type="PANTHER" id="PTHR42748:SF7">
    <property type="entry name" value="NMRA LIKE REDOX SENSOR 1-RELATED"/>
    <property type="match status" value="1"/>
</dbReference>
<dbReference type="RefSeq" id="WP_179811650.1">
    <property type="nucleotide sequence ID" value="NZ_JACCHL010000001.1"/>
</dbReference>
<comment type="caution">
    <text evidence="4">The sequence shown here is derived from an EMBL/GenBank/DDBJ whole genome shotgun (WGS) entry which is preliminary data.</text>
</comment>
<dbReference type="Pfam" id="PF05368">
    <property type="entry name" value="NmrA"/>
    <property type="match status" value="1"/>
</dbReference>
<protein>
    <submittedName>
        <fullName evidence="4">Uncharacterized protein YbjT (DUF2867 family)</fullName>
    </submittedName>
</protein>
<dbReference type="InterPro" id="IPR008030">
    <property type="entry name" value="NmrA-like"/>
</dbReference>
<comment type="similarity">
    <text evidence="1">Belongs to the NmrA-type oxidoreductase family.</text>
</comment>
<dbReference type="EMBL" id="JACCHL010000001">
    <property type="protein sequence ID" value="NYH55663.1"/>
    <property type="molecule type" value="Genomic_DNA"/>
</dbReference>
<dbReference type="Gene3D" id="3.40.50.720">
    <property type="entry name" value="NAD(P)-binding Rossmann-like Domain"/>
    <property type="match status" value="1"/>
</dbReference>
<evidence type="ECO:0000256" key="1">
    <source>
        <dbReference type="ARBA" id="ARBA00006328"/>
    </source>
</evidence>
<gene>
    <name evidence="4" type="ORF">HNR06_005252</name>
</gene>
<dbReference type="Gene3D" id="3.90.25.10">
    <property type="entry name" value="UDP-galactose 4-epimerase, domain 1"/>
    <property type="match status" value="1"/>
</dbReference>
<dbReference type="InterPro" id="IPR051164">
    <property type="entry name" value="NmrA-like_oxidored"/>
</dbReference>
<reference evidence="4 5" key="1">
    <citation type="submission" date="2020-07" db="EMBL/GenBank/DDBJ databases">
        <title>Sequencing the genomes of 1000 actinobacteria strains.</title>
        <authorList>
            <person name="Klenk H.-P."/>
        </authorList>
    </citation>
    <scope>NUCLEOTIDE SEQUENCE [LARGE SCALE GENOMIC DNA]</scope>
    <source>
        <strain evidence="4 5">DSM 45278</strain>
    </source>
</reference>
<evidence type="ECO:0000313" key="5">
    <source>
        <dbReference type="Proteomes" id="UP000584931"/>
    </source>
</evidence>
<evidence type="ECO:0000313" key="4">
    <source>
        <dbReference type="EMBL" id="NYH55663.1"/>
    </source>
</evidence>
<dbReference type="InterPro" id="IPR036291">
    <property type="entry name" value="NAD(P)-bd_dom_sf"/>
</dbReference>
<evidence type="ECO:0000259" key="3">
    <source>
        <dbReference type="Pfam" id="PF05368"/>
    </source>
</evidence>
<evidence type="ECO:0000256" key="2">
    <source>
        <dbReference type="ARBA" id="ARBA00022857"/>
    </source>
</evidence>
<name>A0A7Y9XJJ4_9ACTN</name>
<dbReference type="CDD" id="cd05251">
    <property type="entry name" value="NmrA_like_SDR_a"/>
    <property type="match status" value="1"/>
</dbReference>
<dbReference type="Proteomes" id="UP000584931">
    <property type="component" value="Unassembled WGS sequence"/>
</dbReference>
<dbReference type="AlphaFoldDB" id="A0A7Y9XJJ4"/>
<accession>A0A7Y9XJJ4</accession>
<proteinExistence type="inferred from homology"/>
<organism evidence="4 5">
    <name type="scientific">Nocardiopsis sinuspersici</name>
    <dbReference type="NCBI Taxonomy" id="501010"/>
    <lineage>
        <taxon>Bacteria</taxon>
        <taxon>Bacillati</taxon>
        <taxon>Actinomycetota</taxon>
        <taxon>Actinomycetes</taxon>
        <taxon>Streptosporangiales</taxon>
        <taxon>Nocardiopsidaceae</taxon>
        <taxon>Nocardiopsis</taxon>
    </lineage>
</organism>
<sequence length="295" mass="31590">MSSGKMTVLVLGATGLQGGATARELLGRGHRVRVLTRTPESEAAKRLAAAGADVVRGDLDDTSSIIGAMTGVDGVFSVQTFMTSSGVDGEIRQGRAVARAALETGVGHVVYSSVGGAERRSGIPHFESKWTIERFLRSLDVPTTVVRPTFFMDNFVQNGPRPAEGGKVVSLALRPSTRVQLIATQDIGVFAADAFEHPEGYLGTSVELAGDELTAAQIAQVFERVTGEPTRFEELSTDAVAADPHIPHSSDIALMFEWFQESGYRADVSALRARRPSMLTFGEFLQTVEHTAPTR</sequence>
<keyword evidence="2" id="KW-0521">NADP</keyword>
<dbReference type="SUPFAM" id="SSF51735">
    <property type="entry name" value="NAD(P)-binding Rossmann-fold domains"/>
    <property type="match status" value="1"/>
</dbReference>
<dbReference type="PANTHER" id="PTHR42748">
    <property type="entry name" value="NITROGEN METABOLITE REPRESSION PROTEIN NMRA FAMILY MEMBER"/>
    <property type="match status" value="1"/>
</dbReference>